<comment type="caution">
    <text evidence="1">The sequence shown here is derived from an EMBL/GenBank/DDBJ whole genome shotgun (WGS) entry which is preliminary data.</text>
</comment>
<accession>A0A0P4RFJ5</accession>
<dbReference type="Proteomes" id="UP000048965">
    <property type="component" value="Unassembled WGS sequence"/>
</dbReference>
<organism evidence="1 2">
    <name type="scientific">Streptomyces lydicamycinicus</name>
    <dbReference type="NCBI Taxonomy" id="1546107"/>
    <lineage>
        <taxon>Bacteria</taxon>
        <taxon>Bacillati</taxon>
        <taxon>Actinomycetota</taxon>
        <taxon>Actinomycetes</taxon>
        <taxon>Kitasatosporales</taxon>
        <taxon>Streptomycetaceae</taxon>
        <taxon>Streptomyces</taxon>
    </lineage>
</organism>
<evidence type="ECO:0000313" key="1">
    <source>
        <dbReference type="EMBL" id="GAO12118.1"/>
    </source>
</evidence>
<reference evidence="2" key="1">
    <citation type="submission" date="2014-09" db="EMBL/GenBank/DDBJ databases">
        <title>Whole genome shotgun sequence of Streptomyces sp. NBRC 110027.</title>
        <authorList>
            <person name="Komaki H."/>
            <person name="Ichikawa N."/>
            <person name="Katano-Makiyama Y."/>
            <person name="Hosoyama A."/>
            <person name="Hashimoto M."/>
            <person name="Uohara A."/>
            <person name="Kitahashi Y."/>
            <person name="Ohji S."/>
            <person name="Kimura A."/>
            <person name="Yamazoe A."/>
            <person name="Igarashi Y."/>
            <person name="Fujita N."/>
        </authorList>
    </citation>
    <scope>NUCLEOTIDE SEQUENCE [LARGE SCALE GENOMIC DNA]</scope>
    <source>
        <strain evidence="2">NBRC 110027</strain>
    </source>
</reference>
<sequence length="61" mass="6991">MKECVVALHKAQHKQPRLKQGERPGRIKEVRNLEVWDRCAPVRLAGCDDDPAEPNIFRGID</sequence>
<proteinExistence type="predicted"/>
<reference evidence="1 2" key="2">
    <citation type="journal article" date="2015" name="Stand. Genomic Sci.">
        <title>Draft genome sequence of marine-derived Streptomyces sp. TP-A0598, a producer of anti-MRSA antibiotic lydicamycins.</title>
        <authorList>
            <person name="Komaki H."/>
            <person name="Ichikawa N."/>
            <person name="Hosoyama A."/>
            <person name="Fujita N."/>
            <person name="Igarashi Y."/>
        </authorList>
    </citation>
    <scope>NUCLEOTIDE SEQUENCE [LARGE SCALE GENOMIC DNA]</scope>
    <source>
        <strain evidence="1 2">NBRC 110027</strain>
    </source>
</reference>
<evidence type="ECO:0000313" key="2">
    <source>
        <dbReference type="Proteomes" id="UP000048965"/>
    </source>
</evidence>
<protein>
    <submittedName>
        <fullName evidence="1">Uncharacterized protein</fullName>
    </submittedName>
</protein>
<dbReference type="AlphaFoldDB" id="A0A0P4RFJ5"/>
<gene>
    <name evidence="1" type="ORF">TPA0598_10_00880</name>
</gene>
<name>A0A0P4RFJ5_9ACTN</name>
<dbReference type="EMBL" id="BBNO01000010">
    <property type="protein sequence ID" value="GAO12118.1"/>
    <property type="molecule type" value="Genomic_DNA"/>
</dbReference>
<keyword evidence="2" id="KW-1185">Reference proteome</keyword>